<keyword evidence="2" id="KW-1185">Reference proteome</keyword>
<name>A0A5C6DWV6_9BACT</name>
<gene>
    <name evidence="1" type="ORF">Poly41_17100</name>
</gene>
<evidence type="ECO:0000313" key="1">
    <source>
        <dbReference type="EMBL" id="TWU40875.1"/>
    </source>
</evidence>
<accession>A0A5C6DWV6</accession>
<dbReference type="EMBL" id="SJPV01000002">
    <property type="protein sequence ID" value="TWU40875.1"/>
    <property type="molecule type" value="Genomic_DNA"/>
</dbReference>
<organism evidence="1 2">
    <name type="scientific">Novipirellula artificiosorum</name>
    <dbReference type="NCBI Taxonomy" id="2528016"/>
    <lineage>
        <taxon>Bacteria</taxon>
        <taxon>Pseudomonadati</taxon>
        <taxon>Planctomycetota</taxon>
        <taxon>Planctomycetia</taxon>
        <taxon>Pirellulales</taxon>
        <taxon>Pirellulaceae</taxon>
        <taxon>Novipirellula</taxon>
    </lineage>
</organism>
<reference evidence="1 2" key="1">
    <citation type="submission" date="2019-02" db="EMBL/GenBank/DDBJ databases">
        <title>Deep-cultivation of Planctomycetes and their phenomic and genomic characterization uncovers novel biology.</title>
        <authorList>
            <person name="Wiegand S."/>
            <person name="Jogler M."/>
            <person name="Boedeker C."/>
            <person name="Pinto D."/>
            <person name="Vollmers J."/>
            <person name="Rivas-Marin E."/>
            <person name="Kohn T."/>
            <person name="Peeters S.H."/>
            <person name="Heuer A."/>
            <person name="Rast P."/>
            <person name="Oberbeckmann S."/>
            <person name="Bunk B."/>
            <person name="Jeske O."/>
            <person name="Meyerdierks A."/>
            <person name="Storesund J.E."/>
            <person name="Kallscheuer N."/>
            <person name="Luecker S."/>
            <person name="Lage O.M."/>
            <person name="Pohl T."/>
            <person name="Merkel B.J."/>
            <person name="Hornburger P."/>
            <person name="Mueller R.-W."/>
            <person name="Bruemmer F."/>
            <person name="Labrenz M."/>
            <person name="Spormann A.M."/>
            <person name="Op Den Camp H."/>
            <person name="Overmann J."/>
            <person name="Amann R."/>
            <person name="Jetten M.S.M."/>
            <person name="Mascher T."/>
            <person name="Medema M.H."/>
            <person name="Devos D.P."/>
            <person name="Kaster A.-K."/>
            <person name="Ovreas L."/>
            <person name="Rohde M."/>
            <person name="Galperin M.Y."/>
            <person name="Jogler C."/>
        </authorList>
    </citation>
    <scope>NUCLEOTIDE SEQUENCE [LARGE SCALE GENOMIC DNA]</scope>
    <source>
        <strain evidence="1 2">Poly41</strain>
    </source>
</reference>
<comment type="caution">
    <text evidence="1">The sequence shown here is derived from an EMBL/GenBank/DDBJ whole genome shotgun (WGS) entry which is preliminary data.</text>
</comment>
<dbReference type="AlphaFoldDB" id="A0A5C6DWV6"/>
<evidence type="ECO:0000313" key="2">
    <source>
        <dbReference type="Proteomes" id="UP000319143"/>
    </source>
</evidence>
<protein>
    <submittedName>
        <fullName evidence="1">Uncharacterized protein</fullName>
    </submittedName>
</protein>
<sequence length="89" mass="9992">MQETNNPLDFAIREGQLWSLKGPEKEGSDRTITSKGNGRCKSLAFSKNDPTLCQVVRRQLDPHLITRNDTDKVLPHPASNVRHHLATGF</sequence>
<dbReference type="Proteomes" id="UP000319143">
    <property type="component" value="Unassembled WGS sequence"/>
</dbReference>
<proteinExistence type="predicted"/>